<evidence type="ECO:0000313" key="2">
    <source>
        <dbReference type="EMBL" id="SCX30528.1"/>
    </source>
</evidence>
<sequence length="131" mass="13719">MKLIAALTLAGSVLTLTPTATADASTPCDWVSVREATDILGQPVAATPRQAGCWYAISGEQPGLGISSEVLAPGAMPAATEPVCVTEPMTTPPSTTVIARLHDNRIYRATATYQPCDTVTRFARIAIGRFS</sequence>
<dbReference type="EMBL" id="FMUB01000012">
    <property type="protein sequence ID" value="SCX30528.1"/>
    <property type="molecule type" value="Genomic_DNA"/>
</dbReference>
<reference evidence="3" key="1">
    <citation type="submission" date="2016-10" db="EMBL/GenBank/DDBJ databases">
        <authorList>
            <person name="Varghese N."/>
            <person name="Submissions S."/>
        </authorList>
    </citation>
    <scope>NUCLEOTIDE SEQUENCE [LARGE SCALE GENOMIC DNA]</scope>
    <source>
        <strain evidence="3">UNC267MFSha1.1M11</strain>
    </source>
</reference>
<keyword evidence="1" id="KW-0732">Signal</keyword>
<gene>
    <name evidence="2" type="ORF">SAMN02799620_05088</name>
</gene>
<dbReference type="Proteomes" id="UP000199707">
    <property type="component" value="Unassembled WGS sequence"/>
</dbReference>
<feature type="chain" id="PRO_5011631451" evidence="1">
    <location>
        <begin position="23"/>
        <end position="131"/>
    </location>
</feature>
<proteinExistence type="predicted"/>
<protein>
    <submittedName>
        <fullName evidence="2">Uncharacterized protein</fullName>
    </submittedName>
</protein>
<evidence type="ECO:0000256" key="1">
    <source>
        <dbReference type="SAM" id="SignalP"/>
    </source>
</evidence>
<dbReference type="AlphaFoldDB" id="A0A1G4WVK5"/>
<name>A0A1G4WVK5_9MYCO</name>
<dbReference type="RefSeq" id="WP_139170165.1">
    <property type="nucleotide sequence ID" value="NZ_FMUB01000012.1"/>
</dbReference>
<feature type="signal peptide" evidence="1">
    <location>
        <begin position="1"/>
        <end position="22"/>
    </location>
</feature>
<evidence type="ECO:0000313" key="3">
    <source>
        <dbReference type="Proteomes" id="UP000199707"/>
    </source>
</evidence>
<accession>A0A1G4WVK5</accession>
<organism evidence="2 3">
    <name type="scientific">Mycolicibacterium fluoranthenivorans</name>
    <dbReference type="NCBI Taxonomy" id="258505"/>
    <lineage>
        <taxon>Bacteria</taxon>
        <taxon>Bacillati</taxon>
        <taxon>Actinomycetota</taxon>
        <taxon>Actinomycetes</taxon>
        <taxon>Mycobacteriales</taxon>
        <taxon>Mycobacteriaceae</taxon>
        <taxon>Mycolicibacterium</taxon>
    </lineage>
</organism>
<dbReference type="STRING" id="1502745.SAMN02799620_05088"/>